<protein>
    <submittedName>
        <fullName evidence="2">Uncharacterized protein</fullName>
    </submittedName>
</protein>
<sequence length="88" mass="9204">MKKLNVPCGIVFDLLSLVNLVSGAWLTASINGLLAAGFLLSDIAYAPAGAAAADLPPPIWRRYSSIALAGAALLLFGYQISRDSSARR</sequence>
<keyword evidence="1" id="KW-0812">Transmembrane</keyword>
<dbReference type="Proteomes" id="UP001500567">
    <property type="component" value="Unassembled WGS sequence"/>
</dbReference>
<dbReference type="EMBL" id="BAABDJ010000039">
    <property type="protein sequence ID" value="GAA4018387.1"/>
    <property type="molecule type" value="Genomic_DNA"/>
</dbReference>
<keyword evidence="3" id="KW-1185">Reference proteome</keyword>
<evidence type="ECO:0000313" key="2">
    <source>
        <dbReference type="EMBL" id="GAA4018387.1"/>
    </source>
</evidence>
<keyword evidence="1" id="KW-1133">Transmembrane helix</keyword>
<proteinExistence type="predicted"/>
<reference evidence="3" key="1">
    <citation type="journal article" date="2019" name="Int. J. Syst. Evol. Microbiol.">
        <title>The Global Catalogue of Microorganisms (GCM) 10K type strain sequencing project: providing services to taxonomists for standard genome sequencing and annotation.</title>
        <authorList>
            <consortium name="The Broad Institute Genomics Platform"/>
            <consortium name="The Broad Institute Genome Sequencing Center for Infectious Disease"/>
            <person name="Wu L."/>
            <person name="Ma J."/>
        </authorList>
    </citation>
    <scope>NUCLEOTIDE SEQUENCE [LARGE SCALE GENOMIC DNA]</scope>
    <source>
        <strain evidence="3">JCM 17224</strain>
    </source>
</reference>
<evidence type="ECO:0000313" key="3">
    <source>
        <dbReference type="Proteomes" id="UP001500567"/>
    </source>
</evidence>
<feature type="transmembrane region" description="Helical" evidence="1">
    <location>
        <begin position="12"/>
        <end position="40"/>
    </location>
</feature>
<organism evidence="2 3">
    <name type="scientific">Hymenobacter fastidiosus</name>
    <dbReference type="NCBI Taxonomy" id="486264"/>
    <lineage>
        <taxon>Bacteria</taxon>
        <taxon>Pseudomonadati</taxon>
        <taxon>Bacteroidota</taxon>
        <taxon>Cytophagia</taxon>
        <taxon>Cytophagales</taxon>
        <taxon>Hymenobacteraceae</taxon>
        <taxon>Hymenobacter</taxon>
    </lineage>
</organism>
<accession>A0ABP7SYI8</accession>
<comment type="caution">
    <text evidence="2">The sequence shown here is derived from an EMBL/GenBank/DDBJ whole genome shotgun (WGS) entry which is preliminary data.</text>
</comment>
<keyword evidence="1" id="KW-0472">Membrane</keyword>
<evidence type="ECO:0000256" key="1">
    <source>
        <dbReference type="SAM" id="Phobius"/>
    </source>
</evidence>
<feature type="transmembrane region" description="Helical" evidence="1">
    <location>
        <begin position="60"/>
        <end position="78"/>
    </location>
</feature>
<gene>
    <name evidence="2" type="ORF">GCM10022408_35200</name>
</gene>
<name>A0ABP7SYI8_9BACT</name>
<dbReference type="RefSeq" id="WP_345074836.1">
    <property type="nucleotide sequence ID" value="NZ_BAABDJ010000039.1"/>
</dbReference>